<sequence length="103" mass="11792">MATRHQHETELAVRATQTTPPPMWRVVLLNDDFTPMDFVVMVLQTFFGLEIERATQIMLKVHTEGRGICGVYPQDVAATKVSDVTRCARQHQHPLQCIMEIEE</sequence>
<dbReference type="PANTHER" id="PTHR33473">
    <property type="entry name" value="ATP-DEPENDENT CLP PROTEASE ADAPTER PROTEIN CLPS1, CHLOROPLASTIC"/>
    <property type="match status" value="1"/>
</dbReference>
<dbReference type="InterPro" id="IPR022935">
    <property type="entry name" value="ClpS"/>
</dbReference>
<dbReference type="FunFam" id="3.30.1390.10:FF:000002">
    <property type="entry name" value="ATP-dependent Clp protease adapter protein ClpS"/>
    <property type="match status" value="1"/>
</dbReference>
<dbReference type="SUPFAM" id="SSF54736">
    <property type="entry name" value="ClpS-like"/>
    <property type="match status" value="1"/>
</dbReference>
<proteinExistence type="inferred from homology"/>
<gene>
    <name evidence="1" type="primary">clpS</name>
    <name evidence="3" type="ORF">SAMN05660284_00453</name>
</gene>
<dbReference type="STRING" id="83765.SAMN05660284_00453"/>
<dbReference type="InterPro" id="IPR014719">
    <property type="entry name" value="Ribosomal_bL12_C/ClpS-like"/>
</dbReference>
<dbReference type="EMBL" id="FOVE01000002">
    <property type="protein sequence ID" value="SFN06500.1"/>
    <property type="molecule type" value="Genomic_DNA"/>
</dbReference>
<dbReference type="Gene3D" id="3.30.1390.10">
    <property type="match status" value="1"/>
</dbReference>
<dbReference type="Pfam" id="PF02617">
    <property type="entry name" value="ClpS"/>
    <property type="match status" value="1"/>
</dbReference>
<evidence type="ECO:0000259" key="2">
    <source>
        <dbReference type="Pfam" id="PF02617"/>
    </source>
</evidence>
<name>A0A1I4VZA6_9NEIS</name>
<accession>A0A1I4VZA6</accession>
<dbReference type="OrthoDB" id="9796121at2"/>
<evidence type="ECO:0000313" key="3">
    <source>
        <dbReference type="EMBL" id="SFN06500.1"/>
    </source>
</evidence>
<dbReference type="GO" id="GO:0008233">
    <property type="term" value="F:peptidase activity"/>
    <property type="evidence" value="ECO:0007669"/>
    <property type="project" value="UniProtKB-KW"/>
</dbReference>
<dbReference type="Proteomes" id="UP000242869">
    <property type="component" value="Unassembled WGS sequence"/>
</dbReference>
<comment type="subunit">
    <text evidence="1">Binds to the N-terminal domain of the chaperone ClpA.</text>
</comment>
<protein>
    <recommendedName>
        <fullName evidence="1">ATP-dependent Clp protease adapter protein ClpS</fullName>
    </recommendedName>
</protein>
<dbReference type="AlphaFoldDB" id="A0A1I4VZA6"/>
<evidence type="ECO:0000256" key="1">
    <source>
        <dbReference type="HAMAP-Rule" id="MF_00302"/>
    </source>
</evidence>
<dbReference type="InterPro" id="IPR003769">
    <property type="entry name" value="ClpS_core"/>
</dbReference>
<evidence type="ECO:0000313" key="4">
    <source>
        <dbReference type="Proteomes" id="UP000242869"/>
    </source>
</evidence>
<reference evidence="4" key="1">
    <citation type="submission" date="2016-10" db="EMBL/GenBank/DDBJ databases">
        <authorList>
            <person name="Varghese N."/>
            <person name="Submissions S."/>
        </authorList>
    </citation>
    <scope>NUCLEOTIDE SEQUENCE [LARGE SCALE GENOMIC DNA]</scope>
    <source>
        <strain evidence="4">DSM 6150</strain>
    </source>
</reference>
<feature type="domain" description="Adaptor protein ClpS core" evidence="2">
    <location>
        <begin position="20"/>
        <end position="97"/>
    </location>
</feature>
<comment type="similarity">
    <text evidence="1">Belongs to the ClpS family.</text>
</comment>
<keyword evidence="4" id="KW-1185">Reference proteome</keyword>
<dbReference type="PANTHER" id="PTHR33473:SF19">
    <property type="entry name" value="ATP-DEPENDENT CLP PROTEASE ADAPTER PROTEIN CLPS"/>
    <property type="match status" value="1"/>
</dbReference>
<dbReference type="GO" id="GO:0006508">
    <property type="term" value="P:proteolysis"/>
    <property type="evidence" value="ECO:0007669"/>
    <property type="project" value="UniProtKB-UniRule"/>
</dbReference>
<comment type="function">
    <text evidence="1">Involved in the modulation of the specificity of the ClpAP-mediated ATP-dependent protein degradation.</text>
</comment>
<keyword evidence="3" id="KW-0378">Hydrolase</keyword>
<dbReference type="RefSeq" id="WP_091190680.1">
    <property type="nucleotide sequence ID" value="NZ_FOVE01000002.1"/>
</dbReference>
<dbReference type="GO" id="GO:0030163">
    <property type="term" value="P:protein catabolic process"/>
    <property type="evidence" value="ECO:0007669"/>
    <property type="project" value="InterPro"/>
</dbReference>
<organism evidence="3 4">
    <name type="scientific">Formivibrio citricus</name>
    <dbReference type="NCBI Taxonomy" id="83765"/>
    <lineage>
        <taxon>Bacteria</taxon>
        <taxon>Pseudomonadati</taxon>
        <taxon>Pseudomonadota</taxon>
        <taxon>Betaproteobacteria</taxon>
        <taxon>Neisseriales</taxon>
        <taxon>Chitinibacteraceae</taxon>
        <taxon>Formivibrio</taxon>
    </lineage>
</organism>
<dbReference type="NCBIfam" id="NF000672">
    <property type="entry name" value="PRK00033.1-5"/>
    <property type="match status" value="1"/>
</dbReference>
<dbReference type="HAMAP" id="MF_00302">
    <property type="entry name" value="ClpS"/>
    <property type="match status" value="1"/>
</dbReference>
<keyword evidence="3" id="KW-0645">Protease</keyword>